<dbReference type="EMBL" id="KT997882">
    <property type="protein sequence ID" value="ANO58417.1"/>
    <property type="molecule type" value="Genomic_DNA"/>
</dbReference>
<reference evidence="1" key="1">
    <citation type="submission" date="2015-11" db="EMBL/GenBank/DDBJ databases">
        <title>Genomes of Abundant and Widespread Viruses from the Deep Ocean.</title>
        <authorList>
            <person name="Mizuno C.M."/>
            <person name="Ghai R."/>
            <person name="Saghai A."/>
            <person name="Lopez-Garcia P."/>
            <person name="Rodriguez-Valera F."/>
        </authorList>
    </citation>
    <scope>NUCLEOTIDE SEQUENCE</scope>
</reference>
<evidence type="ECO:0000313" key="1">
    <source>
        <dbReference type="EMBL" id="ANO58417.1"/>
    </source>
</evidence>
<name>A0A1B0Z2I2_9PROT</name>
<dbReference type="EMBL" id="KT997802">
    <property type="protein sequence ID" value="ANO58218.1"/>
    <property type="molecule type" value="Genomic_DNA"/>
</dbReference>
<protein>
    <submittedName>
        <fullName evidence="1">Uncharacterized protein</fullName>
    </submittedName>
</protein>
<accession>A0A1B0Z2I2</accession>
<organism evidence="1">
    <name type="scientific">uncultured Alphaproteobacteria bacterium</name>
    <dbReference type="NCBI Taxonomy" id="91750"/>
    <lineage>
        <taxon>Bacteria</taxon>
        <taxon>Pseudomonadati</taxon>
        <taxon>Pseudomonadota</taxon>
        <taxon>Alphaproteobacteria</taxon>
        <taxon>environmental samples</taxon>
    </lineage>
</organism>
<dbReference type="AlphaFoldDB" id="A0A1B0Z2I2"/>
<proteinExistence type="predicted"/>
<sequence length="552" mass="63855">MAKMKIYQSQLGVKSSNVPQIGQTLSQPFELATYLGASVSKIGQTVQNIRDKRKDTQAINESRKIIKEIDLDIKKKFGSYENATDIGVISEFYKNTDFRNYKKNVRWKGKRVKKLVADYIYKKQIQYGDKLHTAITVNHGAETKAVHEDELRQIKFDMSANDQNTRGFGYKDYVSWFANPVNKEKYTAEEFARLKRDTLAEARQLQLMFRTKNNPMEFLKNMDQILKEFPEFDNKDSKRILKKAAKDSFVSKQIAKDFDTVQAEKANTTQKIYNFAEVVKRLNNKNDPNYLEQIPTLDDINDLWKLDQINSVQHAALIEFYSNENKVSDARIIDMINAQLAMAKSVEDIDILERQINFDQEFMLKLNIYDYAGFKEIFEKYKGDQPGMLKNGHYLEKLRTNLGKMENSVGYQLGGSGADQGTQQLTRIDGLKMYNDLIRNNVEPADAYVRVLDAFKNRITLPTIYEIVQPTSIKIFEPPDENAIKDPAKWFEDKRIEVLEKFKQGLDHDTFKRDLDAIDVIEDYFKVRQSIEDTAFAFSPDQTSTKEAATGK</sequence>